<keyword evidence="1" id="KW-0812">Transmembrane</keyword>
<sequence>MKVHFEQRRRTMNRRAARPLERFGLEASAGLTAVIVAGAAFALLLGLVRQRWAWLAGLDEAVAASLNGLVAESDITVNILRAVTEFGGRNILTLTLLIGAGYLLIRRLPRLAGYAAITSIGALILDPVVKLLVERLRPVVDMPVATAPGPSFPSGHALGSIVSYGVLLLIFLPTVPRRRKPVVVTLVAGLVVMVGVTRIALGVHYLTDVLGGWTLGIAWLGVTAVAFRHWRADVGRLIAPVDEGLAPEAASKLTATTDRPQRQRSRLQVVTGSVVAAVLVIGAVVGAGVLVTAVLSGSAIGRADRAAVAWFAAHRSSAWTAATDALNTFGDTGAVITVTIAVGGLALAVFRSWRPIAFLWTVMAGEVVIFLVSSTVVTRARPAVQTLQPDLPPTASFPSGHVAGAICLYAAIALLVRQAAPGRVWPMIAWTAAVVIPAGVAVARLYRGVHHPSDIAGSVLLAVAWLTAVWFIMRPDRLGGRRSAQ</sequence>
<dbReference type="InterPro" id="IPR000326">
    <property type="entry name" value="PAP2/HPO"/>
</dbReference>
<dbReference type="SMART" id="SM00014">
    <property type="entry name" value="acidPPc"/>
    <property type="match status" value="2"/>
</dbReference>
<protein>
    <recommendedName>
        <fullName evidence="2">Phosphatidic acid phosphatase type 2/haloperoxidase domain-containing protein</fullName>
    </recommendedName>
</protein>
<feature type="transmembrane region" description="Helical" evidence="1">
    <location>
        <begin position="332"/>
        <end position="350"/>
    </location>
</feature>
<dbReference type="Gene3D" id="1.20.144.10">
    <property type="entry name" value="Phosphatidic acid phosphatase type 2/haloperoxidase"/>
    <property type="match status" value="2"/>
</dbReference>
<reference evidence="3" key="1">
    <citation type="submission" date="2021-03" db="EMBL/GenBank/DDBJ databases">
        <title>Whole genome shotgun sequence of Actinoplanes auranticolor NBRC 12245.</title>
        <authorList>
            <person name="Komaki H."/>
            <person name="Tamura T."/>
        </authorList>
    </citation>
    <scope>NUCLEOTIDE SEQUENCE</scope>
    <source>
        <strain evidence="3">NBRC 12245</strain>
    </source>
</reference>
<feature type="transmembrane region" description="Helical" evidence="1">
    <location>
        <begin position="357"/>
        <end position="377"/>
    </location>
</feature>
<dbReference type="RefSeq" id="WP_212990830.1">
    <property type="nucleotide sequence ID" value="NZ_BAABEA010000025.1"/>
</dbReference>
<dbReference type="CDD" id="cd03392">
    <property type="entry name" value="PAP2_like_2"/>
    <property type="match status" value="2"/>
</dbReference>
<feature type="domain" description="Phosphatidic acid phosphatase type 2/haloperoxidase" evidence="2">
    <location>
        <begin position="111"/>
        <end position="224"/>
    </location>
</feature>
<feature type="transmembrane region" description="Helical" evidence="1">
    <location>
        <begin position="397"/>
        <end position="416"/>
    </location>
</feature>
<dbReference type="PANTHER" id="PTHR14969">
    <property type="entry name" value="SPHINGOSINE-1-PHOSPHATE PHOSPHOHYDROLASE"/>
    <property type="match status" value="1"/>
</dbReference>
<proteinExistence type="predicted"/>
<dbReference type="SUPFAM" id="SSF48317">
    <property type="entry name" value="Acid phosphatase/Vanadium-dependent haloperoxidase"/>
    <property type="match status" value="2"/>
</dbReference>
<dbReference type="EMBL" id="BOQL01000038">
    <property type="protein sequence ID" value="GIM71968.1"/>
    <property type="molecule type" value="Genomic_DNA"/>
</dbReference>
<feature type="transmembrane region" description="Helical" evidence="1">
    <location>
        <begin position="112"/>
        <end position="133"/>
    </location>
</feature>
<feature type="transmembrane region" description="Helical" evidence="1">
    <location>
        <begin position="455"/>
        <end position="473"/>
    </location>
</feature>
<keyword evidence="4" id="KW-1185">Reference proteome</keyword>
<evidence type="ECO:0000259" key="2">
    <source>
        <dbReference type="SMART" id="SM00014"/>
    </source>
</evidence>
<keyword evidence="1" id="KW-0472">Membrane</keyword>
<dbReference type="Pfam" id="PF01569">
    <property type="entry name" value="PAP2"/>
    <property type="match status" value="2"/>
</dbReference>
<dbReference type="AlphaFoldDB" id="A0A919VWM5"/>
<feature type="transmembrane region" description="Helical" evidence="1">
    <location>
        <begin position="209"/>
        <end position="227"/>
    </location>
</feature>
<dbReference type="InterPro" id="IPR036938">
    <property type="entry name" value="PAP2/HPO_sf"/>
</dbReference>
<dbReference type="PANTHER" id="PTHR14969:SF13">
    <property type="entry name" value="AT30094P"/>
    <property type="match status" value="1"/>
</dbReference>
<dbReference type="Proteomes" id="UP000681340">
    <property type="component" value="Unassembled WGS sequence"/>
</dbReference>
<feature type="transmembrane region" description="Helical" evidence="1">
    <location>
        <begin position="86"/>
        <end position="105"/>
    </location>
</feature>
<evidence type="ECO:0000256" key="1">
    <source>
        <dbReference type="SAM" id="Phobius"/>
    </source>
</evidence>
<feature type="domain" description="Phosphatidic acid phosphatase type 2/haloperoxidase" evidence="2">
    <location>
        <begin position="358"/>
        <end position="470"/>
    </location>
</feature>
<name>A0A919VWM5_9ACTN</name>
<evidence type="ECO:0000313" key="3">
    <source>
        <dbReference type="EMBL" id="GIM71968.1"/>
    </source>
</evidence>
<evidence type="ECO:0000313" key="4">
    <source>
        <dbReference type="Proteomes" id="UP000681340"/>
    </source>
</evidence>
<keyword evidence="1" id="KW-1133">Transmembrane helix</keyword>
<feature type="transmembrane region" description="Helical" evidence="1">
    <location>
        <begin position="23"/>
        <end position="48"/>
    </location>
</feature>
<organism evidence="3 4">
    <name type="scientific">Actinoplanes auranticolor</name>
    <dbReference type="NCBI Taxonomy" id="47988"/>
    <lineage>
        <taxon>Bacteria</taxon>
        <taxon>Bacillati</taxon>
        <taxon>Actinomycetota</taxon>
        <taxon>Actinomycetes</taxon>
        <taxon>Micromonosporales</taxon>
        <taxon>Micromonosporaceae</taxon>
        <taxon>Actinoplanes</taxon>
    </lineage>
</organism>
<accession>A0A919VWM5</accession>
<feature type="transmembrane region" description="Helical" evidence="1">
    <location>
        <begin position="182"/>
        <end position="203"/>
    </location>
</feature>
<comment type="caution">
    <text evidence="3">The sequence shown here is derived from an EMBL/GenBank/DDBJ whole genome shotgun (WGS) entry which is preliminary data.</text>
</comment>
<feature type="transmembrane region" description="Helical" evidence="1">
    <location>
        <begin position="428"/>
        <end position="449"/>
    </location>
</feature>
<feature type="transmembrane region" description="Helical" evidence="1">
    <location>
        <begin position="269"/>
        <end position="295"/>
    </location>
</feature>
<feature type="transmembrane region" description="Helical" evidence="1">
    <location>
        <begin position="153"/>
        <end position="175"/>
    </location>
</feature>
<gene>
    <name evidence="3" type="ORF">Aau02nite_48620</name>
</gene>